<dbReference type="Gene3D" id="3.30.70.2740">
    <property type="match status" value="1"/>
</dbReference>
<name>A0ABU0G552_9HYPH</name>
<feature type="domain" description="FAD-binding PCMH-type" evidence="4">
    <location>
        <begin position="19"/>
        <end position="200"/>
    </location>
</feature>
<dbReference type="Gene3D" id="3.30.465.10">
    <property type="match status" value="1"/>
</dbReference>
<keyword evidence="2" id="KW-0285">Flavoprotein</keyword>
<dbReference type="Pfam" id="PF01565">
    <property type="entry name" value="FAD_binding_4"/>
    <property type="match status" value="1"/>
</dbReference>
<dbReference type="InterPro" id="IPR016164">
    <property type="entry name" value="FAD-linked_Oxase-like_C"/>
</dbReference>
<dbReference type="InterPro" id="IPR036318">
    <property type="entry name" value="FAD-bd_PCMH-like_sf"/>
</dbReference>
<dbReference type="Gene3D" id="1.10.45.10">
    <property type="entry name" value="Vanillyl-alcohol Oxidase, Chain A, domain 4"/>
    <property type="match status" value="1"/>
</dbReference>
<sequence>MLTDQPSTATYTTDWTGKYRGDALAVVRPAAAEEVAQIVTLCAQQGIAIVPQSGNTGICGGSVPIDSRPSIILSLSRMNRVRAIDRDARTATVDAGVVLEALQNAVEEHDLIFPLMFGARGSAMIGGNLSTNAGGSNVVRYGNTRDLCLGIEAVLADGSILNGLTGLRKDNTGYDLKNLLIGAEGTLGIITGAVVKLYPQPKVRATAFLSVASLSAALEILNIVQDRLGNTVEAFEYVPQPVVEVILRHFPQIRAPLSEPANVGILLEVASSRTDDAAEASDGGKALQEGLIMALADLMESGLVLDAMFATSEGQRNDLWKLRESVLESINADGPAYHLDVALPLSRVADFVRIMDEKATELGFRPLTIGHLGDGNLHYALAAADPAKWDGLPLEAMKEFAFDLLAELKGSFSAEHGIGQSKAELLRARKEPSQLAMMRAIKQALDPQNIMNPGKMLV</sequence>
<accession>A0ABU0G552</accession>
<evidence type="ECO:0000256" key="1">
    <source>
        <dbReference type="ARBA" id="ARBA00008000"/>
    </source>
</evidence>
<proteinExistence type="inferred from homology"/>
<dbReference type="Gene3D" id="3.30.43.10">
    <property type="entry name" value="Uridine Diphospho-n-acetylenolpyruvylglucosamine Reductase, domain 2"/>
    <property type="match status" value="1"/>
</dbReference>
<dbReference type="InterPro" id="IPR004113">
    <property type="entry name" value="FAD-bd_oxidored_4_C"/>
</dbReference>
<gene>
    <name evidence="5" type="ORF">J2045_001487</name>
</gene>
<dbReference type="InterPro" id="IPR006094">
    <property type="entry name" value="Oxid_FAD_bind_N"/>
</dbReference>
<organism evidence="5 6">
    <name type="scientific">Peteryoungia aggregata LMG 23059</name>
    <dbReference type="NCBI Taxonomy" id="1368425"/>
    <lineage>
        <taxon>Bacteria</taxon>
        <taxon>Pseudomonadati</taxon>
        <taxon>Pseudomonadota</taxon>
        <taxon>Alphaproteobacteria</taxon>
        <taxon>Hyphomicrobiales</taxon>
        <taxon>Rhizobiaceae</taxon>
        <taxon>Peteryoungia</taxon>
    </lineage>
</organism>
<keyword evidence="6" id="KW-1185">Reference proteome</keyword>
<dbReference type="RefSeq" id="WP_307371084.1">
    <property type="nucleotide sequence ID" value="NZ_JAUSUW010000003.1"/>
</dbReference>
<dbReference type="Pfam" id="PF02913">
    <property type="entry name" value="FAD-oxidase_C"/>
    <property type="match status" value="1"/>
</dbReference>
<dbReference type="Gene3D" id="3.30.70.2190">
    <property type="match status" value="1"/>
</dbReference>
<dbReference type="PANTHER" id="PTHR43716">
    <property type="entry name" value="D-2-HYDROXYGLUTARATE DEHYDROGENASE, MITOCHONDRIAL"/>
    <property type="match status" value="1"/>
</dbReference>
<reference evidence="5 6" key="1">
    <citation type="submission" date="2023-07" db="EMBL/GenBank/DDBJ databases">
        <title>Genomic Encyclopedia of Type Strains, Phase IV (KMG-IV): sequencing the most valuable type-strain genomes for metagenomic binning, comparative biology and taxonomic classification.</title>
        <authorList>
            <person name="Goeker M."/>
        </authorList>
    </citation>
    <scope>NUCLEOTIDE SEQUENCE [LARGE SCALE GENOMIC DNA]</scope>
    <source>
        <strain evidence="5 6">DSM 1111</strain>
    </source>
</reference>
<comment type="caution">
    <text evidence="5">The sequence shown here is derived from an EMBL/GenBank/DDBJ whole genome shotgun (WGS) entry which is preliminary data.</text>
</comment>
<evidence type="ECO:0000256" key="2">
    <source>
        <dbReference type="ARBA" id="ARBA00022630"/>
    </source>
</evidence>
<dbReference type="InterPro" id="IPR016167">
    <property type="entry name" value="FAD-bd_PCMH_sub1"/>
</dbReference>
<dbReference type="Proteomes" id="UP001238496">
    <property type="component" value="Unassembled WGS sequence"/>
</dbReference>
<dbReference type="PROSITE" id="PS51387">
    <property type="entry name" value="FAD_PCMH"/>
    <property type="match status" value="1"/>
</dbReference>
<dbReference type="SUPFAM" id="SSF55103">
    <property type="entry name" value="FAD-linked oxidases, C-terminal domain"/>
    <property type="match status" value="1"/>
</dbReference>
<protein>
    <submittedName>
        <fullName evidence="5">FAD/FMN-containing dehydrogenase</fullName>
    </submittedName>
</protein>
<comment type="similarity">
    <text evidence="1">Belongs to the FAD-binding oxidoreductase/transferase type 4 family.</text>
</comment>
<dbReference type="InterPro" id="IPR016166">
    <property type="entry name" value="FAD-bd_PCMH"/>
</dbReference>
<dbReference type="PANTHER" id="PTHR43716:SF2">
    <property type="entry name" value="BLL6224 PROTEIN"/>
    <property type="match status" value="1"/>
</dbReference>
<keyword evidence="3" id="KW-0274">FAD</keyword>
<dbReference type="InterPro" id="IPR016171">
    <property type="entry name" value="Vanillyl_alc_oxidase_C-sub2"/>
</dbReference>
<evidence type="ECO:0000256" key="3">
    <source>
        <dbReference type="ARBA" id="ARBA00022827"/>
    </source>
</evidence>
<dbReference type="SUPFAM" id="SSF56176">
    <property type="entry name" value="FAD-binding/transporter-associated domain-like"/>
    <property type="match status" value="1"/>
</dbReference>
<dbReference type="InterPro" id="IPR051264">
    <property type="entry name" value="FAD-oxidored/transferase_4"/>
</dbReference>
<evidence type="ECO:0000313" key="6">
    <source>
        <dbReference type="Proteomes" id="UP001238496"/>
    </source>
</evidence>
<dbReference type="EMBL" id="JAUSUW010000003">
    <property type="protein sequence ID" value="MDQ0420468.1"/>
    <property type="molecule type" value="Genomic_DNA"/>
</dbReference>
<dbReference type="InterPro" id="IPR016169">
    <property type="entry name" value="FAD-bd_PCMH_sub2"/>
</dbReference>
<evidence type="ECO:0000259" key="4">
    <source>
        <dbReference type="PROSITE" id="PS51387"/>
    </source>
</evidence>
<evidence type="ECO:0000313" key="5">
    <source>
        <dbReference type="EMBL" id="MDQ0420468.1"/>
    </source>
</evidence>